<evidence type="ECO:0000313" key="4">
    <source>
        <dbReference type="Proteomes" id="UP000198282"/>
    </source>
</evidence>
<name>A0A239AHE6_9ACTN</name>
<dbReference type="InterPro" id="IPR016047">
    <property type="entry name" value="M23ase_b-sheet_dom"/>
</dbReference>
<feature type="signal peptide" evidence="1">
    <location>
        <begin position="1"/>
        <end position="25"/>
    </location>
</feature>
<dbReference type="Proteomes" id="UP000198282">
    <property type="component" value="Unassembled WGS sequence"/>
</dbReference>
<dbReference type="PANTHER" id="PTHR21666">
    <property type="entry name" value="PEPTIDASE-RELATED"/>
    <property type="match status" value="1"/>
</dbReference>
<dbReference type="SUPFAM" id="SSF51261">
    <property type="entry name" value="Duplicated hybrid motif"/>
    <property type="match status" value="1"/>
</dbReference>
<evidence type="ECO:0000256" key="1">
    <source>
        <dbReference type="SAM" id="SignalP"/>
    </source>
</evidence>
<accession>A0A239AHE6</accession>
<feature type="domain" description="M23ase beta-sheet core" evidence="2">
    <location>
        <begin position="73"/>
        <end position="169"/>
    </location>
</feature>
<dbReference type="CDD" id="cd12797">
    <property type="entry name" value="M23_peptidase"/>
    <property type="match status" value="1"/>
</dbReference>
<dbReference type="GO" id="GO:0004222">
    <property type="term" value="F:metalloendopeptidase activity"/>
    <property type="evidence" value="ECO:0007669"/>
    <property type="project" value="TreeGrafter"/>
</dbReference>
<protein>
    <submittedName>
        <fullName evidence="3">Peptidase family M23</fullName>
    </submittedName>
</protein>
<dbReference type="PANTHER" id="PTHR21666:SF270">
    <property type="entry name" value="MUREIN HYDROLASE ACTIVATOR ENVC"/>
    <property type="match status" value="1"/>
</dbReference>
<evidence type="ECO:0000313" key="3">
    <source>
        <dbReference type="EMBL" id="SNR94970.1"/>
    </source>
</evidence>
<proteinExistence type="predicted"/>
<dbReference type="AlphaFoldDB" id="A0A239AHE6"/>
<dbReference type="Pfam" id="PF01551">
    <property type="entry name" value="Peptidase_M23"/>
    <property type="match status" value="1"/>
</dbReference>
<reference evidence="3 4" key="1">
    <citation type="submission" date="2017-06" db="EMBL/GenBank/DDBJ databases">
        <authorList>
            <person name="Kim H.J."/>
            <person name="Triplett B.A."/>
        </authorList>
    </citation>
    <scope>NUCLEOTIDE SEQUENCE [LARGE SCALE GENOMIC DNA]</scope>
    <source>
        <strain evidence="3 4">CGMCC 4.2132</strain>
    </source>
</reference>
<feature type="chain" id="PRO_5038665105" evidence="1">
    <location>
        <begin position="26"/>
        <end position="320"/>
    </location>
</feature>
<dbReference type="Gene3D" id="2.70.70.10">
    <property type="entry name" value="Glucose Permease (Domain IIA)"/>
    <property type="match status" value="1"/>
</dbReference>
<dbReference type="RefSeq" id="WP_245878070.1">
    <property type="nucleotide sequence ID" value="NZ_FZOD01000001.1"/>
</dbReference>
<sequence>MKIRGFTAGAALLLSLAGAVALAPAAGATGTGSTAGAASTASAGPSFQMPFPCGQSWTGKNGSGAHQSWEIDFNRGSSATADLGDTVVAAAAGTVVTSANQGSVNGFGNLVKIDHGGGWTTFYAHLRVRSVSAGTRVAMGQKIGEVGNTTKPGASVPPHLHFEVRTSGSYPANIQKAVFNGVTFGYPGQTLTSKNCGGGSGGGGGGGGGGGSTNPYTPEKICGSGYTVIDSAALGSAGKAYLLYNKANGRNCVTTVKSTSLGKASAVSAYLEVQGKSRVTDAGNFDYYAGPVTAAGAKKCIKWGGKVGATVYNSVFEHCG</sequence>
<dbReference type="EMBL" id="FZOD01000001">
    <property type="protein sequence ID" value="SNR94970.1"/>
    <property type="molecule type" value="Genomic_DNA"/>
</dbReference>
<dbReference type="InterPro" id="IPR050570">
    <property type="entry name" value="Cell_wall_metabolism_enzyme"/>
</dbReference>
<keyword evidence="4" id="KW-1185">Reference proteome</keyword>
<evidence type="ECO:0000259" key="2">
    <source>
        <dbReference type="Pfam" id="PF01551"/>
    </source>
</evidence>
<dbReference type="InterPro" id="IPR011055">
    <property type="entry name" value="Dup_hybrid_motif"/>
</dbReference>
<gene>
    <name evidence="3" type="ORF">SAMN05216276_1001403</name>
</gene>
<keyword evidence="1" id="KW-0732">Signal</keyword>
<organism evidence="3 4">
    <name type="scientific">Streptosporangium subroseum</name>
    <dbReference type="NCBI Taxonomy" id="106412"/>
    <lineage>
        <taxon>Bacteria</taxon>
        <taxon>Bacillati</taxon>
        <taxon>Actinomycetota</taxon>
        <taxon>Actinomycetes</taxon>
        <taxon>Streptosporangiales</taxon>
        <taxon>Streptosporangiaceae</taxon>
        <taxon>Streptosporangium</taxon>
    </lineage>
</organism>